<organism evidence="3 4">
    <name type="scientific">Bordetella petrii (strain ATCC BAA-461 / DSM 12804 / CCUG 43448 / CIP 107267 / Se-1111R)</name>
    <dbReference type="NCBI Taxonomy" id="340100"/>
    <lineage>
        <taxon>Bacteria</taxon>
        <taxon>Pseudomonadati</taxon>
        <taxon>Pseudomonadota</taxon>
        <taxon>Betaproteobacteria</taxon>
        <taxon>Burkholderiales</taxon>
        <taxon>Alcaligenaceae</taxon>
        <taxon>Bordetella</taxon>
    </lineage>
</organism>
<keyword evidence="1" id="KW-0328">Glycosyltransferase</keyword>
<dbReference type="InterPro" id="IPR002201">
    <property type="entry name" value="Glyco_trans_9"/>
</dbReference>
<dbReference type="GO" id="GO:0005829">
    <property type="term" value="C:cytosol"/>
    <property type="evidence" value="ECO:0007669"/>
    <property type="project" value="TreeGrafter"/>
</dbReference>
<gene>
    <name evidence="3" type="ordered locus">Bpet2840</name>
</gene>
<proteinExistence type="predicted"/>
<dbReference type="Gene3D" id="3.40.50.2000">
    <property type="entry name" value="Glycogen Phosphorylase B"/>
    <property type="match status" value="1"/>
</dbReference>
<evidence type="ECO:0000256" key="1">
    <source>
        <dbReference type="ARBA" id="ARBA00022676"/>
    </source>
</evidence>
<evidence type="ECO:0000256" key="2">
    <source>
        <dbReference type="ARBA" id="ARBA00022679"/>
    </source>
</evidence>
<dbReference type="PANTHER" id="PTHR30160">
    <property type="entry name" value="TETRAACYLDISACCHARIDE 4'-KINASE-RELATED"/>
    <property type="match status" value="1"/>
</dbReference>
<dbReference type="PANTHER" id="PTHR30160:SF23">
    <property type="match status" value="1"/>
</dbReference>
<dbReference type="GO" id="GO:0009244">
    <property type="term" value="P:lipopolysaccharide core region biosynthetic process"/>
    <property type="evidence" value="ECO:0007669"/>
    <property type="project" value="TreeGrafter"/>
</dbReference>
<dbReference type="KEGG" id="bpt:Bpet2840"/>
<accession>A9IRJ3</accession>
<dbReference type="Pfam" id="PF01075">
    <property type="entry name" value="Glyco_transf_9"/>
    <property type="match status" value="1"/>
</dbReference>
<dbReference type="eggNOG" id="COG0859">
    <property type="taxonomic scope" value="Bacteria"/>
</dbReference>
<dbReference type="GO" id="GO:0008713">
    <property type="term" value="F:ADP-heptose-lipopolysaccharide heptosyltransferase activity"/>
    <property type="evidence" value="ECO:0007669"/>
    <property type="project" value="TreeGrafter"/>
</dbReference>
<dbReference type="SUPFAM" id="SSF53756">
    <property type="entry name" value="UDP-Glycosyltransferase/glycogen phosphorylase"/>
    <property type="match status" value="1"/>
</dbReference>
<keyword evidence="4" id="KW-1185">Reference proteome</keyword>
<reference evidence="3 4" key="1">
    <citation type="journal article" date="2008" name="BMC Genomics">
        <title>The missing link: Bordetella petrii is endowed with both the metabolic versatility of environmental bacteria and virulence traits of pathogenic Bordetellae.</title>
        <authorList>
            <person name="Gross R."/>
            <person name="Guzman C.A."/>
            <person name="Sebaihia M."/>
            <person name="Martins Dos Santos V.A."/>
            <person name="Pieper D.H."/>
            <person name="Koebnik R."/>
            <person name="Lechner M."/>
            <person name="Bartels D."/>
            <person name="Buhrmester J."/>
            <person name="Choudhuri J.V."/>
            <person name="Ebensen T."/>
            <person name="Gaigalat L."/>
            <person name="Herrmann S."/>
            <person name="Khachane A.N."/>
            <person name="Larisch C."/>
            <person name="Link S."/>
            <person name="Linke B."/>
            <person name="Meyer F."/>
            <person name="Mormann S."/>
            <person name="Nakunst D."/>
            <person name="Rueckert C."/>
            <person name="Schneiker-Bekel S."/>
            <person name="Schulze K."/>
            <person name="Vorhoelter F.J."/>
            <person name="Yevsa T."/>
            <person name="Engle J.T."/>
            <person name="Goldman W.E."/>
            <person name="Puehler A."/>
            <person name="Goebel U.B."/>
            <person name="Goesmann A."/>
            <person name="Bloecker H."/>
            <person name="Kaiser O."/>
            <person name="Martinez-Arias R."/>
        </authorList>
    </citation>
    <scope>NUCLEOTIDE SEQUENCE [LARGE SCALE GENOMIC DNA]</scope>
    <source>
        <strain evidence="4">ATCC BAA-461 / DSM 12804 / CCUG 43448 / CIP 107267 / Se-1111R</strain>
    </source>
</reference>
<dbReference type="STRING" id="94624.Bpet2840"/>
<name>A9IRJ3_BORPD</name>
<keyword evidence="2" id="KW-0808">Transferase</keyword>
<sequence>MRGPPMPLSFRATYMIKPVLDLPPYNKPDHVRALAEAKRVALLMAPRLGDTLLMMTMARNLISHGREVTIFGDYAYALRAWFPGMDIRPSLPQNEARQTLIDFDCAAQMHAGWPAYALHDQARSYFYYDAHVVVTGKGFIKVNQIRDYCRDALKLPNASTDNGLRPLMAGRLRSHRQRVAIHPASTSEQRCWAARHFVDLGHRLSRLGFDPVYILAAHERERWSCLVDAGLSVLDSSTLSGVAEFIHECGWFIGNESGIGHLASNVGVPTLTLTGRPTRTKAWRPGWAPSCIVYPAYIPGGRLRDRYWREWLRPGSVVSAFKRFVRTHEQNIGWRAAVSHSDQ</sequence>
<evidence type="ECO:0000313" key="4">
    <source>
        <dbReference type="Proteomes" id="UP000001225"/>
    </source>
</evidence>
<evidence type="ECO:0000313" key="3">
    <source>
        <dbReference type="EMBL" id="CAP43182.1"/>
    </source>
</evidence>
<dbReference type="EMBL" id="AM902716">
    <property type="protein sequence ID" value="CAP43182.1"/>
    <property type="molecule type" value="Genomic_DNA"/>
</dbReference>
<dbReference type="Proteomes" id="UP000001225">
    <property type="component" value="Chromosome"/>
</dbReference>
<dbReference type="InterPro" id="IPR051199">
    <property type="entry name" value="LPS_LOS_Heptosyltrfase"/>
</dbReference>
<protein>
    <submittedName>
        <fullName evidence="3">Uncharacterized protein</fullName>
    </submittedName>
</protein>
<dbReference type="AlphaFoldDB" id="A9IRJ3"/>